<reference evidence="3" key="2">
    <citation type="submission" date="2021-04" db="EMBL/GenBank/DDBJ databases">
        <authorList>
            <person name="Gilroy R."/>
        </authorList>
    </citation>
    <scope>NUCLEOTIDE SEQUENCE</scope>
    <source>
        <strain evidence="3">CHK187-5294</strain>
    </source>
</reference>
<dbReference type="PANTHER" id="PTHR32060">
    <property type="entry name" value="TAIL-SPECIFIC PROTEASE"/>
    <property type="match status" value="1"/>
</dbReference>
<feature type="domain" description="Tail specific protease" evidence="2">
    <location>
        <begin position="216"/>
        <end position="431"/>
    </location>
</feature>
<evidence type="ECO:0000313" key="3">
    <source>
        <dbReference type="EMBL" id="HIZ03364.1"/>
    </source>
</evidence>
<gene>
    <name evidence="3" type="ORF">H9727_03675</name>
</gene>
<dbReference type="Pfam" id="PF03572">
    <property type="entry name" value="Peptidase_S41"/>
    <property type="match status" value="1"/>
</dbReference>
<keyword evidence="1" id="KW-0812">Transmembrane</keyword>
<organism evidence="3 4">
    <name type="scientific">Candidatus Borkfalkia avistercoris</name>
    <dbReference type="NCBI Taxonomy" id="2838504"/>
    <lineage>
        <taxon>Bacteria</taxon>
        <taxon>Bacillati</taxon>
        <taxon>Bacillota</taxon>
        <taxon>Clostridia</taxon>
        <taxon>Christensenellales</taxon>
        <taxon>Christensenellaceae</taxon>
        <taxon>Candidatus Borkfalkia</taxon>
    </lineage>
</organism>
<dbReference type="GO" id="GO:0030288">
    <property type="term" value="C:outer membrane-bounded periplasmic space"/>
    <property type="evidence" value="ECO:0007669"/>
    <property type="project" value="TreeGrafter"/>
</dbReference>
<feature type="transmembrane region" description="Helical" evidence="1">
    <location>
        <begin position="22"/>
        <end position="44"/>
    </location>
</feature>
<dbReference type="SMART" id="SM00245">
    <property type="entry name" value="TSPc"/>
    <property type="match status" value="1"/>
</dbReference>
<dbReference type="EMBL" id="DXCL01000022">
    <property type="protein sequence ID" value="HIZ03364.1"/>
    <property type="molecule type" value="Genomic_DNA"/>
</dbReference>
<dbReference type="AlphaFoldDB" id="A0A9D2IE51"/>
<dbReference type="PANTHER" id="PTHR32060:SF30">
    <property type="entry name" value="CARBOXY-TERMINAL PROCESSING PROTEASE CTPA"/>
    <property type="match status" value="1"/>
</dbReference>
<dbReference type="GO" id="GO:0004175">
    <property type="term" value="F:endopeptidase activity"/>
    <property type="evidence" value="ECO:0007669"/>
    <property type="project" value="TreeGrafter"/>
</dbReference>
<accession>A0A9D2IE51</accession>
<dbReference type="GO" id="GO:0007165">
    <property type="term" value="P:signal transduction"/>
    <property type="evidence" value="ECO:0007669"/>
    <property type="project" value="TreeGrafter"/>
</dbReference>
<protein>
    <recommendedName>
        <fullName evidence="2">Tail specific protease domain-containing protein</fullName>
    </recommendedName>
</protein>
<dbReference type="GO" id="GO:0008236">
    <property type="term" value="F:serine-type peptidase activity"/>
    <property type="evidence" value="ECO:0007669"/>
    <property type="project" value="InterPro"/>
</dbReference>
<dbReference type="Proteomes" id="UP000824132">
    <property type="component" value="Unassembled WGS sequence"/>
</dbReference>
<dbReference type="InterPro" id="IPR029045">
    <property type="entry name" value="ClpP/crotonase-like_dom_sf"/>
</dbReference>
<dbReference type="InterPro" id="IPR005151">
    <property type="entry name" value="Tail-specific_protease"/>
</dbReference>
<sequence>MQGDNGLYPAEKQKKKRSALRVALISVGCVAAAAVVFFAGFFTYRLTLDDGLKSLLWFKDRIQDEYYKEISDEDFWQAAIDGVENILDDYSCYYSADEYDAVLNSDRGIKDGVGLSFFSNTNMVYKVAVGSPAFYAESESGERAEAGMFLTGVGESADSVKDTFTAAAVSEALGGAGSGDTLFLRLSKTAANDTQNCVLLSVEYETYTESYVLYATAAHTYALVFDDNAENGTWQLVGDGMEELSAGEAYIRLVQFEGNAAEEFGRAAEQYKEDGCDTLLLDLRNNGGGSLSVLRGIAAYLLKDADKGSPLMYAGEEGDRAVYSLKDDLYADYFASSKIYAAGNSNTASASEALLGAMLCYNTLEYEDIYLVKAGGGADDPARTYGKGIMQTTYYNPLTGEAAKLTTARIYWPDGTTCIQGRGITSDDGAHRIDAATNADYGDPALSAILADIAAQ</sequence>
<proteinExistence type="predicted"/>
<dbReference type="SUPFAM" id="SSF52096">
    <property type="entry name" value="ClpP/crotonase"/>
    <property type="match status" value="1"/>
</dbReference>
<name>A0A9D2IE51_9FIRM</name>
<keyword evidence="1" id="KW-0472">Membrane</keyword>
<evidence type="ECO:0000256" key="1">
    <source>
        <dbReference type="SAM" id="Phobius"/>
    </source>
</evidence>
<evidence type="ECO:0000313" key="4">
    <source>
        <dbReference type="Proteomes" id="UP000824132"/>
    </source>
</evidence>
<keyword evidence="1" id="KW-1133">Transmembrane helix</keyword>
<reference evidence="3" key="1">
    <citation type="journal article" date="2021" name="PeerJ">
        <title>Extensive microbial diversity within the chicken gut microbiome revealed by metagenomics and culture.</title>
        <authorList>
            <person name="Gilroy R."/>
            <person name="Ravi A."/>
            <person name="Getino M."/>
            <person name="Pursley I."/>
            <person name="Horton D.L."/>
            <person name="Alikhan N.F."/>
            <person name="Baker D."/>
            <person name="Gharbi K."/>
            <person name="Hall N."/>
            <person name="Watson M."/>
            <person name="Adriaenssens E.M."/>
            <person name="Foster-Nyarko E."/>
            <person name="Jarju S."/>
            <person name="Secka A."/>
            <person name="Antonio M."/>
            <person name="Oren A."/>
            <person name="Chaudhuri R.R."/>
            <person name="La Ragione R."/>
            <person name="Hildebrand F."/>
            <person name="Pallen M.J."/>
        </authorList>
    </citation>
    <scope>NUCLEOTIDE SEQUENCE</scope>
    <source>
        <strain evidence="3">CHK187-5294</strain>
    </source>
</reference>
<evidence type="ECO:0000259" key="2">
    <source>
        <dbReference type="SMART" id="SM00245"/>
    </source>
</evidence>
<dbReference type="Gene3D" id="3.90.226.10">
    <property type="entry name" value="2-enoyl-CoA Hydratase, Chain A, domain 1"/>
    <property type="match status" value="1"/>
</dbReference>
<comment type="caution">
    <text evidence="3">The sequence shown here is derived from an EMBL/GenBank/DDBJ whole genome shotgun (WGS) entry which is preliminary data.</text>
</comment>
<dbReference type="GO" id="GO:0006508">
    <property type="term" value="P:proteolysis"/>
    <property type="evidence" value="ECO:0007669"/>
    <property type="project" value="InterPro"/>
</dbReference>